<feature type="compositionally biased region" description="Acidic residues" evidence="2">
    <location>
        <begin position="89"/>
        <end position="106"/>
    </location>
</feature>
<feature type="region of interest" description="Disordered" evidence="2">
    <location>
        <begin position="36"/>
        <end position="118"/>
    </location>
</feature>
<dbReference type="eggNOG" id="ENOG502S4B2">
    <property type="taxonomic scope" value="Eukaryota"/>
</dbReference>
<dbReference type="InterPro" id="IPR011893">
    <property type="entry name" value="Selenoprotein_Rdx-typ"/>
</dbReference>
<dbReference type="EMBL" id="KK784897">
    <property type="protein sequence ID" value="KDO67240.1"/>
    <property type="molecule type" value="Genomic_DNA"/>
</dbReference>
<dbReference type="InterPro" id="IPR052674">
    <property type="entry name" value="SelWTH-like"/>
</dbReference>
<keyword evidence="4" id="KW-1185">Reference proteome</keyword>
<dbReference type="AlphaFoldDB" id="A0A067FMA4"/>
<accession>A0A067FMA4</accession>
<dbReference type="PaxDb" id="2711-XP_006483595.1"/>
<dbReference type="PANTHER" id="PTHR33638">
    <property type="entry name" value="SELENOPROTEIN H"/>
    <property type="match status" value="1"/>
</dbReference>
<evidence type="ECO:0000256" key="2">
    <source>
        <dbReference type="SAM" id="MobiDB-lite"/>
    </source>
</evidence>
<feature type="compositionally biased region" description="Basic residues" evidence="2">
    <location>
        <begin position="54"/>
        <end position="69"/>
    </location>
</feature>
<evidence type="ECO:0000313" key="3">
    <source>
        <dbReference type="EMBL" id="KDO67240.1"/>
    </source>
</evidence>
<dbReference type="Gene3D" id="3.40.30.10">
    <property type="entry name" value="Glutaredoxin"/>
    <property type="match status" value="1"/>
</dbReference>
<dbReference type="FunFam" id="3.40.30.10:FF:000361">
    <property type="entry name" value="Selenium binding protein"/>
    <property type="match status" value="1"/>
</dbReference>
<dbReference type="KEGG" id="cit:102611303"/>
<sequence>MAPRKRKAEGVEGAAVKRVAETTLTRVTRSVTRRVNSNLADSSVELAKAELPTKNKKAKATGKKNKKKKKEDVKAEEEIEAEKVKVQEDVVEPETEEAEEEVEPDKEEAAGDAFDGDESKERTVVIEHCKQCNSFKTRANHVKDGLEKGVPGINVLLNPEKPRRGCFEIREDGGEKFISLLDMKRPFKPMKDLDMDEVVSDIVAKLK</sequence>
<keyword evidence="1" id="KW-0676">Redox-active center</keyword>
<gene>
    <name evidence="3" type="ORF">CISIN_1g028564mg</name>
</gene>
<organism evidence="3 4">
    <name type="scientific">Citrus sinensis</name>
    <name type="common">Sweet orange</name>
    <name type="synonym">Citrus aurantium var. sinensis</name>
    <dbReference type="NCBI Taxonomy" id="2711"/>
    <lineage>
        <taxon>Eukaryota</taxon>
        <taxon>Viridiplantae</taxon>
        <taxon>Streptophyta</taxon>
        <taxon>Embryophyta</taxon>
        <taxon>Tracheophyta</taxon>
        <taxon>Spermatophyta</taxon>
        <taxon>Magnoliopsida</taxon>
        <taxon>eudicotyledons</taxon>
        <taxon>Gunneridae</taxon>
        <taxon>Pentapetalae</taxon>
        <taxon>rosids</taxon>
        <taxon>malvids</taxon>
        <taxon>Sapindales</taxon>
        <taxon>Rutaceae</taxon>
        <taxon>Aurantioideae</taxon>
        <taxon>Citrus</taxon>
    </lineage>
</organism>
<protein>
    <submittedName>
        <fullName evidence="3">Uncharacterized protein</fullName>
    </submittedName>
</protein>
<dbReference type="OrthoDB" id="1933874at2759"/>
<dbReference type="SMR" id="A0A067FMA4"/>
<evidence type="ECO:0000313" key="4">
    <source>
        <dbReference type="Proteomes" id="UP000027120"/>
    </source>
</evidence>
<dbReference type="STRING" id="2711.A0A067FMA4"/>
<dbReference type="Proteomes" id="UP000027120">
    <property type="component" value="Unassembled WGS sequence"/>
</dbReference>
<dbReference type="NCBIfam" id="TIGR02174">
    <property type="entry name" value="CXXU_selWTH"/>
    <property type="match status" value="1"/>
</dbReference>
<reference evidence="3 4" key="1">
    <citation type="submission" date="2014-04" db="EMBL/GenBank/DDBJ databases">
        <authorList>
            <consortium name="International Citrus Genome Consortium"/>
            <person name="Gmitter F."/>
            <person name="Chen C."/>
            <person name="Farmerie W."/>
            <person name="Harkins T."/>
            <person name="Desany B."/>
            <person name="Mohiuddin M."/>
            <person name="Kodira C."/>
            <person name="Borodovsky M."/>
            <person name="Lomsadze A."/>
            <person name="Burns P."/>
            <person name="Jenkins J."/>
            <person name="Prochnik S."/>
            <person name="Shu S."/>
            <person name="Chapman J."/>
            <person name="Pitluck S."/>
            <person name="Schmutz J."/>
            <person name="Rokhsar D."/>
        </authorList>
    </citation>
    <scope>NUCLEOTIDE SEQUENCE</scope>
</reference>
<name>A0A067FMA4_CITSI</name>
<evidence type="ECO:0000256" key="1">
    <source>
        <dbReference type="ARBA" id="ARBA00023284"/>
    </source>
</evidence>
<dbReference type="GO" id="GO:0005794">
    <property type="term" value="C:Golgi apparatus"/>
    <property type="evidence" value="ECO:0000318"/>
    <property type="project" value="GO_Central"/>
</dbReference>
<dbReference type="PANTHER" id="PTHR33638:SF1">
    <property type="entry name" value="SELENOPROTEIN H"/>
    <property type="match status" value="1"/>
</dbReference>
<proteinExistence type="predicted"/>